<dbReference type="PANTHER" id="PTHR16284:SF13">
    <property type="entry name" value="PROTEIN CDV3 HOMOLOG"/>
    <property type="match status" value="1"/>
</dbReference>
<feature type="region of interest" description="Disordered" evidence="2">
    <location>
        <begin position="94"/>
        <end position="136"/>
    </location>
</feature>
<feature type="compositionally biased region" description="Basic and acidic residues" evidence="2">
    <location>
        <begin position="164"/>
        <end position="191"/>
    </location>
</feature>
<dbReference type="PANTHER" id="PTHR16284">
    <property type="entry name" value="PROTEIN CDV3 HOMOLOG"/>
    <property type="match status" value="1"/>
</dbReference>
<reference evidence="3" key="1">
    <citation type="submission" date="2020-10" db="EMBL/GenBank/DDBJ databases">
        <authorList>
            <person name="Kikuchi T."/>
        </authorList>
    </citation>
    <scope>NUCLEOTIDE SEQUENCE</scope>
    <source>
        <strain evidence="3">NKZ352</strain>
    </source>
</reference>
<organism evidence="3 4">
    <name type="scientific">Caenorhabditis auriculariae</name>
    <dbReference type="NCBI Taxonomy" id="2777116"/>
    <lineage>
        <taxon>Eukaryota</taxon>
        <taxon>Metazoa</taxon>
        <taxon>Ecdysozoa</taxon>
        <taxon>Nematoda</taxon>
        <taxon>Chromadorea</taxon>
        <taxon>Rhabditida</taxon>
        <taxon>Rhabditina</taxon>
        <taxon>Rhabditomorpha</taxon>
        <taxon>Rhabditoidea</taxon>
        <taxon>Rhabditidae</taxon>
        <taxon>Peloderinae</taxon>
        <taxon>Caenorhabditis</taxon>
    </lineage>
</organism>
<proteinExistence type="inferred from homology"/>
<dbReference type="AlphaFoldDB" id="A0A8S1GXS4"/>
<feature type="compositionally biased region" description="Low complexity" evidence="2">
    <location>
        <begin position="273"/>
        <end position="283"/>
    </location>
</feature>
<keyword evidence="4" id="KW-1185">Reference proteome</keyword>
<dbReference type="InterPro" id="IPR026806">
    <property type="entry name" value="CDV3"/>
</dbReference>
<feature type="compositionally biased region" description="Basic and acidic residues" evidence="2">
    <location>
        <begin position="108"/>
        <end position="120"/>
    </location>
</feature>
<evidence type="ECO:0000256" key="2">
    <source>
        <dbReference type="SAM" id="MobiDB-lite"/>
    </source>
</evidence>
<name>A0A8S1GXS4_9PELO</name>
<dbReference type="OrthoDB" id="5848645at2759"/>
<accession>A0A8S1GXS4</accession>
<evidence type="ECO:0000313" key="3">
    <source>
        <dbReference type="EMBL" id="CAD6187991.1"/>
    </source>
</evidence>
<evidence type="ECO:0000256" key="1">
    <source>
        <dbReference type="ARBA" id="ARBA00006062"/>
    </source>
</evidence>
<evidence type="ECO:0000313" key="4">
    <source>
        <dbReference type="Proteomes" id="UP000835052"/>
    </source>
</evidence>
<feature type="compositionally biased region" description="Acidic residues" evidence="2">
    <location>
        <begin position="154"/>
        <end position="163"/>
    </location>
</feature>
<protein>
    <submittedName>
        <fullName evidence="3">Uncharacterized protein</fullName>
    </submittedName>
</protein>
<comment type="similarity">
    <text evidence="1">Belongs to the CDV3 family.</text>
</comment>
<feature type="region of interest" description="Disordered" evidence="2">
    <location>
        <begin position="301"/>
        <end position="334"/>
    </location>
</feature>
<dbReference type="Proteomes" id="UP000835052">
    <property type="component" value="Unassembled WGS sequence"/>
</dbReference>
<gene>
    <name evidence="3" type="ORF">CAUJ_LOCUS3910</name>
</gene>
<comment type="caution">
    <text evidence="3">The sequence shown here is derived from an EMBL/GenBank/DDBJ whole genome shotgun (WGS) entry which is preliminary data.</text>
</comment>
<dbReference type="GO" id="GO:0005737">
    <property type="term" value="C:cytoplasm"/>
    <property type="evidence" value="ECO:0007669"/>
    <property type="project" value="TreeGrafter"/>
</dbReference>
<feature type="region of interest" description="Disordered" evidence="2">
    <location>
        <begin position="241"/>
        <end position="283"/>
    </location>
</feature>
<dbReference type="Pfam" id="PF15359">
    <property type="entry name" value="CDV3"/>
    <property type="match status" value="1"/>
</dbReference>
<dbReference type="EMBL" id="CAJGYM010000007">
    <property type="protein sequence ID" value="CAD6187991.1"/>
    <property type="molecule type" value="Genomic_DNA"/>
</dbReference>
<feature type="region of interest" description="Disordered" evidence="2">
    <location>
        <begin position="153"/>
        <end position="215"/>
    </location>
</feature>
<sequence length="334" mass="36776">MLYRGGAASDIARLSLRPRKRKDRLRWLNRACKQATGRKTFCFSAISLPFFLTVHSRGGIFDKEFSCAFFAKKKDKKKKGAVKIEDVGQVLERKARRQEEYDQQSIDGGDKRGGEEDGKRVNNNTEESEWIEYGDSNQGRLEGLRIKDMGVEAESVEVENNDSDEGREAHETRTWGQPDEQKKKEKEEPEHAVSMSDKQMAAAYKPPAQRKYVPPTQKVAPIDVMSDALFPSLADASKIEKTKKEESKAGGGWTKAGATPAEIRASSGPRVFGNTTINTTTGTGRDSALAAVKAMAALNSTPAPVRQPEPVLTAAPAAEKGPSKYIPPHLRAKN</sequence>